<dbReference type="InterPro" id="IPR013154">
    <property type="entry name" value="ADH-like_N"/>
</dbReference>
<proteinExistence type="predicted"/>
<dbReference type="Gene3D" id="3.40.50.720">
    <property type="entry name" value="NAD(P)-binding Rossmann-like Domain"/>
    <property type="match status" value="1"/>
</dbReference>
<dbReference type="Gene3D" id="3.90.180.10">
    <property type="entry name" value="Medium-chain alcohol dehydrogenases, catalytic domain"/>
    <property type="match status" value="1"/>
</dbReference>
<dbReference type="RefSeq" id="WP_147850213.1">
    <property type="nucleotide sequence ID" value="NZ_VDUZ01000037.1"/>
</dbReference>
<keyword evidence="3" id="KW-1185">Reference proteome</keyword>
<evidence type="ECO:0000313" key="2">
    <source>
        <dbReference type="EMBL" id="TXL71995.1"/>
    </source>
</evidence>
<dbReference type="OrthoDB" id="9782155at2"/>
<dbReference type="InterPro" id="IPR051397">
    <property type="entry name" value="Zn-ADH-like_protein"/>
</dbReference>
<feature type="domain" description="Enoyl reductase (ER)" evidence="1">
    <location>
        <begin position="22"/>
        <end position="327"/>
    </location>
</feature>
<protein>
    <submittedName>
        <fullName evidence="2">Oxidoreductase</fullName>
    </submittedName>
</protein>
<dbReference type="InterPro" id="IPR014188">
    <property type="entry name" value="Acrylyl-CoA_reductase_AcuI"/>
</dbReference>
<accession>A0A5C8PE33</accession>
<dbReference type="InterPro" id="IPR036291">
    <property type="entry name" value="NAD(P)-bd_dom_sf"/>
</dbReference>
<dbReference type="SUPFAM" id="SSF51735">
    <property type="entry name" value="NAD(P)-binding Rossmann-fold domains"/>
    <property type="match status" value="1"/>
</dbReference>
<dbReference type="InterPro" id="IPR013149">
    <property type="entry name" value="ADH-like_C"/>
</dbReference>
<dbReference type="SUPFAM" id="SSF50129">
    <property type="entry name" value="GroES-like"/>
    <property type="match status" value="1"/>
</dbReference>
<reference evidence="2 3" key="1">
    <citation type="submission" date="2019-06" db="EMBL/GenBank/DDBJ databases">
        <title>New taxonomy in bacterial strain CC-CFT640, isolated from vineyard.</title>
        <authorList>
            <person name="Lin S.-Y."/>
            <person name="Tsai C.-F."/>
            <person name="Young C.-C."/>
        </authorList>
    </citation>
    <scope>NUCLEOTIDE SEQUENCE [LARGE SCALE GENOMIC DNA]</scope>
    <source>
        <strain evidence="2 3">CC-CFT640</strain>
    </source>
</reference>
<dbReference type="PANTHER" id="PTHR43677:SF1">
    <property type="entry name" value="ACRYLYL-COA REDUCTASE ACUI-RELATED"/>
    <property type="match status" value="1"/>
</dbReference>
<dbReference type="NCBIfam" id="TIGR02823">
    <property type="entry name" value="oxido_YhdH"/>
    <property type="match status" value="1"/>
</dbReference>
<evidence type="ECO:0000313" key="3">
    <source>
        <dbReference type="Proteomes" id="UP000321638"/>
    </source>
</evidence>
<dbReference type="CDD" id="cd08288">
    <property type="entry name" value="MDR_yhdh"/>
    <property type="match status" value="1"/>
</dbReference>
<gene>
    <name evidence="2" type="ORF">FHP25_27560</name>
</gene>
<sequence length="331" mass="34502">MGTFRALLSEQGADRKVTSTIQTLDDSRLPTGDVTVAVDYSTLNYKDGLVLTSGGGLVKTWPHVGGIDLAGTVFSSDNPAFRAGDRVVLNGYRVGELHWGGYASRARVKGDWLVKLPQAISAKRAMAIGTAGYTAMLCVLALEKHGVTPARGEVLVTGAAGGVGSVAVAILAKLGYQVVAATGRPQEADYLKGLGAAAIMERKELTEAPDRPLLSERFAGVVDTVSGVMFARALAMVKYGGAAAVCGLAGGASFPGSIVPFILRGITVCGIDSVMLPMTPRLEAWTRLATDLPLEKLDAMVVDARLDDLPGLAPQILKGQVRGRVVVDVNA</sequence>
<dbReference type="AlphaFoldDB" id="A0A5C8PE33"/>
<dbReference type="Pfam" id="PF08240">
    <property type="entry name" value="ADH_N"/>
    <property type="match status" value="1"/>
</dbReference>
<dbReference type="InterPro" id="IPR020843">
    <property type="entry name" value="ER"/>
</dbReference>
<comment type="caution">
    <text evidence="2">The sequence shown here is derived from an EMBL/GenBank/DDBJ whole genome shotgun (WGS) entry which is preliminary data.</text>
</comment>
<dbReference type="GO" id="GO:0043957">
    <property type="term" value="F:acryloyl-CoA reductase (NADPH) activity"/>
    <property type="evidence" value="ECO:0007669"/>
    <property type="project" value="TreeGrafter"/>
</dbReference>
<dbReference type="EMBL" id="VDUZ01000037">
    <property type="protein sequence ID" value="TXL71995.1"/>
    <property type="molecule type" value="Genomic_DNA"/>
</dbReference>
<dbReference type="Proteomes" id="UP000321638">
    <property type="component" value="Unassembled WGS sequence"/>
</dbReference>
<dbReference type="Pfam" id="PF00107">
    <property type="entry name" value="ADH_zinc_N"/>
    <property type="match status" value="1"/>
</dbReference>
<name>A0A5C8PE33_9HYPH</name>
<dbReference type="SMART" id="SM00829">
    <property type="entry name" value="PKS_ER"/>
    <property type="match status" value="1"/>
</dbReference>
<dbReference type="InterPro" id="IPR011032">
    <property type="entry name" value="GroES-like_sf"/>
</dbReference>
<organism evidence="2 3">
    <name type="scientific">Vineibacter terrae</name>
    <dbReference type="NCBI Taxonomy" id="2586908"/>
    <lineage>
        <taxon>Bacteria</taxon>
        <taxon>Pseudomonadati</taxon>
        <taxon>Pseudomonadota</taxon>
        <taxon>Alphaproteobacteria</taxon>
        <taxon>Hyphomicrobiales</taxon>
        <taxon>Vineibacter</taxon>
    </lineage>
</organism>
<evidence type="ECO:0000259" key="1">
    <source>
        <dbReference type="SMART" id="SM00829"/>
    </source>
</evidence>
<dbReference type="PANTHER" id="PTHR43677">
    <property type="entry name" value="SHORT-CHAIN DEHYDROGENASE/REDUCTASE"/>
    <property type="match status" value="1"/>
</dbReference>